<evidence type="ECO:0000256" key="3">
    <source>
        <dbReference type="ARBA" id="ARBA00012824"/>
    </source>
</evidence>
<comment type="catalytic activity">
    <reaction evidence="1">
        <text>chorismate = isochorismate</text>
        <dbReference type="Rhea" id="RHEA:18985"/>
        <dbReference type="ChEBI" id="CHEBI:29748"/>
        <dbReference type="ChEBI" id="CHEBI:29780"/>
        <dbReference type="EC" id="5.4.4.2"/>
    </reaction>
</comment>
<dbReference type="Gene3D" id="3.60.120.10">
    <property type="entry name" value="Anthranilate synthase"/>
    <property type="match status" value="1"/>
</dbReference>
<dbReference type="PANTHER" id="PTHR42839">
    <property type="entry name" value="ISOCHORISMATE SYNTHASE ENTC"/>
    <property type="match status" value="1"/>
</dbReference>
<dbReference type="EMBL" id="BHZE01000013">
    <property type="protein sequence ID" value="GCD77943.1"/>
    <property type="molecule type" value="Genomic_DNA"/>
</dbReference>
<reference evidence="7 8" key="1">
    <citation type="submission" date="2018-11" db="EMBL/GenBank/DDBJ databases">
        <title>Schleiferia aggregans sp. nov., a moderately thermophilic heterotrophic bacterium isolated from microbial mats at a terrestrial hot spring.</title>
        <authorList>
            <person name="Iino T."/>
            <person name="Ohkuma M."/>
            <person name="Haruta S."/>
        </authorList>
    </citation>
    <scope>NUCLEOTIDE SEQUENCE [LARGE SCALE GENOMIC DNA]</scope>
    <source>
        <strain evidence="7 8">LA</strain>
    </source>
</reference>
<evidence type="ECO:0000313" key="8">
    <source>
        <dbReference type="Proteomes" id="UP000286715"/>
    </source>
</evidence>
<sequence>MHSFLLYRKPGYQHSEMVLLSAVDAQTVPTPDQPLFVFAGFEADVRLHLFRMTNARGETDIKDVDAVLKKNLTLAPEISADSKKHYLNAVESAIKNFDTTVFTKVVLSRRATYPAKGISYLSTFAELSRRYPDTMVFLMYSPETGCWMGATPERLLYGDNKEIHSMSLAGTRLTIDPTPWADKELEEQKIVTAYIEEVFSSTYHTISIKKNGPYEVTAGPVKHLRTDISGTLPVMPHWLQLALQLHPTPAVLGSHHTKAKEFIKKYEGYDRSYYTGFFGFWNFDSADFYVNLRSMQVFDDQVILYAGAGITAGSDAESEWRETELKMQTLLSVLV</sequence>
<dbReference type="NCBIfam" id="TIGR00543">
    <property type="entry name" value="isochor_syn"/>
    <property type="match status" value="1"/>
</dbReference>
<dbReference type="InterPro" id="IPR004561">
    <property type="entry name" value="IsoChor_synthase"/>
</dbReference>
<evidence type="ECO:0000256" key="2">
    <source>
        <dbReference type="ARBA" id="ARBA00005297"/>
    </source>
</evidence>
<gene>
    <name evidence="7" type="ORF">JCM31826_14250</name>
</gene>
<dbReference type="EC" id="5.4.4.2" evidence="3"/>
<dbReference type="GO" id="GO:0008909">
    <property type="term" value="F:isochorismate synthase activity"/>
    <property type="evidence" value="ECO:0007669"/>
    <property type="project" value="UniProtKB-EC"/>
</dbReference>
<evidence type="ECO:0000256" key="5">
    <source>
        <dbReference type="ARBA" id="ARBA00041564"/>
    </source>
</evidence>
<dbReference type="RefSeq" id="WP_124398007.1">
    <property type="nucleotide sequence ID" value="NZ_BHZE01000013.1"/>
</dbReference>
<dbReference type="Pfam" id="PF00425">
    <property type="entry name" value="Chorismate_bind"/>
    <property type="match status" value="1"/>
</dbReference>
<evidence type="ECO:0000256" key="1">
    <source>
        <dbReference type="ARBA" id="ARBA00000799"/>
    </source>
</evidence>
<comment type="similarity">
    <text evidence="2">Belongs to the isochorismate synthase family.</text>
</comment>
<dbReference type="InterPro" id="IPR005801">
    <property type="entry name" value="ADC_synthase"/>
</dbReference>
<dbReference type="PANTHER" id="PTHR42839:SF2">
    <property type="entry name" value="ISOCHORISMATE SYNTHASE ENTC"/>
    <property type="match status" value="1"/>
</dbReference>
<evidence type="ECO:0000256" key="4">
    <source>
        <dbReference type="ARBA" id="ARBA00023235"/>
    </source>
</evidence>
<dbReference type="AlphaFoldDB" id="A0A401XLR1"/>
<dbReference type="InterPro" id="IPR015890">
    <property type="entry name" value="Chorismate_C"/>
</dbReference>
<comment type="caution">
    <text evidence="7">The sequence shown here is derived from an EMBL/GenBank/DDBJ whole genome shotgun (WGS) entry which is preliminary data.</text>
</comment>
<dbReference type="Proteomes" id="UP000286715">
    <property type="component" value="Unassembled WGS sequence"/>
</dbReference>
<protein>
    <recommendedName>
        <fullName evidence="3">isochorismate synthase</fullName>
        <ecNumber evidence="3">5.4.4.2</ecNumber>
    </recommendedName>
    <alternativeName>
        <fullName evidence="5">Isochorismate mutase</fullName>
    </alternativeName>
</protein>
<evidence type="ECO:0000259" key="6">
    <source>
        <dbReference type="Pfam" id="PF00425"/>
    </source>
</evidence>
<dbReference type="OrthoDB" id="9806579at2"/>
<keyword evidence="4" id="KW-0413">Isomerase</keyword>
<feature type="domain" description="Chorismate-utilising enzyme C-terminal" evidence="6">
    <location>
        <begin position="83"/>
        <end position="326"/>
    </location>
</feature>
<evidence type="ECO:0000313" key="7">
    <source>
        <dbReference type="EMBL" id="GCD77943.1"/>
    </source>
</evidence>
<organism evidence="7 8">
    <name type="scientific">Thermaurantimonas aggregans</name>
    <dbReference type="NCBI Taxonomy" id="2173829"/>
    <lineage>
        <taxon>Bacteria</taxon>
        <taxon>Pseudomonadati</taxon>
        <taxon>Bacteroidota</taxon>
        <taxon>Flavobacteriia</taxon>
        <taxon>Flavobacteriales</taxon>
        <taxon>Schleiferiaceae</taxon>
        <taxon>Thermaurantimonas</taxon>
    </lineage>
</organism>
<proteinExistence type="inferred from homology"/>
<name>A0A401XLR1_9FLAO</name>
<accession>A0A401XLR1</accession>
<keyword evidence="8" id="KW-1185">Reference proteome</keyword>
<dbReference type="SUPFAM" id="SSF56322">
    <property type="entry name" value="ADC synthase"/>
    <property type="match status" value="1"/>
</dbReference>